<evidence type="ECO:0000256" key="1">
    <source>
        <dbReference type="SAM" id="Phobius"/>
    </source>
</evidence>
<evidence type="ECO:0000259" key="2">
    <source>
        <dbReference type="Pfam" id="PF13786"/>
    </source>
</evidence>
<dbReference type="Proteomes" id="UP000215694">
    <property type="component" value="Unassembled WGS sequence"/>
</dbReference>
<reference evidence="4 5" key="1">
    <citation type="journal article" date="2017" name="Genome Announc.">
        <title>Draft Genome Sequence of Romboutsia weinsteinii sp. nov. Strain CCRI-19649(T) Isolated from Surface Water.</title>
        <authorList>
            <person name="Maheux A.F."/>
            <person name="Boudreau D.K."/>
            <person name="Berube E."/>
            <person name="Boissinot M."/>
            <person name="Cantin P."/>
            <person name="Raymond F."/>
            <person name="Corbeil J."/>
            <person name="Omar R.F."/>
            <person name="Bergeron M.G."/>
        </authorList>
    </citation>
    <scope>NUCLEOTIDE SEQUENCE [LARGE SCALE GENOMIC DNA]</scope>
    <source>
        <strain evidence="4 5">CCRI-19649</strain>
    </source>
</reference>
<feature type="transmembrane region" description="Helical" evidence="1">
    <location>
        <begin position="50"/>
        <end position="71"/>
    </location>
</feature>
<dbReference type="InterPro" id="IPR025436">
    <property type="entry name" value="DUF4179"/>
</dbReference>
<feature type="domain" description="DUF5643" evidence="3">
    <location>
        <begin position="228"/>
        <end position="349"/>
    </location>
</feature>
<keyword evidence="5" id="KW-1185">Reference proteome</keyword>
<dbReference type="EMBL" id="NOJY02000014">
    <property type="protein sequence ID" value="RDY27278.1"/>
    <property type="molecule type" value="Genomic_DNA"/>
</dbReference>
<comment type="caution">
    <text evidence="4">The sequence shown here is derived from an EMBL/GenBank/DDBJ whole genome shotgun (WGS) entry which is preliminary data.</text>
</comment>
<accession>A0A371J3M8</accession>
<dbReference type="RefSeq" id="WP_094368321.1">
    <property type="nucleotide sequence ID" value="NZ_NOJY02000014.1"/>
</dbReference>
<sequence>MKDIYELLNDIEIDESEFEEMSVNDIERAKVKKTLKNSIKRKNNWKKKGIAVASAGIITTSVLGMAFPSYAKDIPIVRDIFAVLDIFETGVYKDYKKNSNDIDVTKVSNGISITINDAIFDGSTIIYTYTIESDRDLGDKPNVSDDVSIKGNFTSGMTGNSICEKVDENTYIGQSVRTISDFVKDKKDSIDFKINIDRLASFGSSPEEYKEEKGKWKFNISLDAVKGNTQVVNQSVEKEGIEAIIEEININPMSMNIVYTQKDSEEVMNKWDRTDISVDIRDDLGNVYQGEDNGGSGNTKGVMTWSKTFEKLKDGATKLIITPKATLSMNTKDNSGGVMFDEDGNEIDITSDRTGEGERKEIVFDEIIIELNK</sequence>
<dbReference type="OrthoDB" id="1695052at2"/>
<gene>
    <name evidence="4" type="ORF">CHL78_009835</name>
</gene>
<organism evidence="4 5">
    <name type="scientific">Romboutsia weinsteinii</name>
    <dbReference type="NCBI Taxonomy" id="2020949"/>
    <lineage>
        <taxon>Bacteria</taxon>
        <taxon>Bacillati</taxon>
        <taxon>Bacillota</taxon>
        <taxon>Clostridia</taxon>
        <taxon>Peptostreptococcales</taxon>
        <taxon>Peptostreptococcaceae</taxon>
        <taxon>Romboutsia</taxon>
    </lineage>
</organism>
<evidence type="ECO:0000259" key="3">
    <source>
        <dbReference type="Pfam" id="PF18705"/>
    </source>
</evidence>
<dbReference type="Pfam" id="PF18705">
    <property type="entry name" value="DUF5643"/>
    <property type="match status" value="1"/>
</dbReference>
<dbReference type="InterPro" id="IPR040680">
    <property type="entry name" value="DUF5643"/>
</dbReference>
<protein>
    <submittedName>
        <fullName evidence="4">DUF4179 domain-containing protein</fullName>
    </submittedName>
</protein>
<feature type="domain" description="DUF4179" evidence="2">
    <location>
        <begin position="40"/>
        <end position="133"/>
    </location>
</feature>
<name>A0A371J3M8_9FIRM</name>
<dbReference type="Gene3D" id="2.60.40.1630">
    <property type="entry name" value="bacillus anthracis domain"/>
    <property type="match status" value="1"/>
</dbReference>
<keyword evidence="1" id="KW-0472">Membrane</keyword>
<keyword evidence="1" id="KW-1133">Transmembrane helix</keyword>
<evidence type="ECO:0000313" key="4">
    <source>
        <dbReference type="EMBL" id="RDY27278.1"/>
    </source>
</evidence>
<dbReference type="AlphaFoldDB" id="A0A371J3M8"/>
<dbReference type="Gene3D" id="2.60.40.1640">
    <property type="entry name" value="Conserved domain protein"/>
    <property type="match status" value="1"/>
</dbReference>
<evidence type="ECO:0000313" key="5">
    <source>
        <dbReference type="Proteomes" id="UP000215694"/>
    </source>
</evidence>
<keyword evidence="1" id="KW-0812">Transmembrane</keyword>
<dbReference type="Pfam" id="PF13786">
    <property type="entry name" value="DUF4179"/>
    <property type="match status" value="1"/>
</dbReference>
<proteinExistence type="predicted"/>